<keyword evidence="3" id="KW-0677">Repeat</keyword>
<feature type="domain" description="Ig-like" evidence="8">
    <location>
        <begin position="254"/>
        <end position="352"/>
    </location>
</feature>
<evidence type="ECO:0000313" key="10">
    <source>
        <dbReference type="Proteomes" id="UP001558652"/>
    </source>
</evidence>
<dbReference type="InterPro" id="IPR007110">
    <property type="entry name" value="Ig-like_dom"/>
</dbReference>
<dbReference type="Pfam" id="PF13927">
    <property type="entry name" value="Ig_3"/>
    <property type="match status" value="1"/>
</dbReference>
<dbReference type="SUPFAM" id="SSF48726">
    <property type="entry name" value="Immunoglobulin"/>
    <property type="match status" value="1"/>
</dbReference>
<comment type="caution">
    <text evidence="9">The sequence shown here is derived from an EMBL/GenBank/DDBJ whole genome shotgun (WGS) entry which is preliminary data.</text>
</comment>
<dbReference type="SMART" id="SM00408">
    <property type="entry name" value="IGc2"/>
    <property type="match status" value="1"/>
</dbReference>
<feature type="compositionally biased region" description="Low complexity" evidence="5">
    <location>
        <begin position="637"/>
        <end position="660"/>
    </location>
</feature>
<dbReference type="CDD" id="cd00096">
    <property type="entry name" value="Ig"/>
    <property type="match status" value="1"/>
</dbReference>
<feature type="transmembrane region" description="Helical" evidence="6">
    <location>
        <begin position="370"/>
        <end position="394"/>
    </location>
</feature>
<dbReference type="InterPro" id="IPR003598">
    <property type="entry name" value="Ig_sub2"/>
</dbReference>
<dbReference type="PROSITE" id="PS50835">
    <property type="entry name" value="IG_LIKE"/>
    <property type="match status" value="1"/>
</dbReference>
<sequence>MMIPVLFLLGLVHAWACPSSCVCKWKGGKQTVECINKSLITIPQGMDQGTQVLDFAGNNLNRLLKERFQKMGLINLQKIFMSRCRIKHIEDRAFKGLTNLVELDLSDNSISTVPTETFYDYPSLMRLFLSGNPIKYIKPSSFQPLSFLTNLELSHCDLENVEDGAFVGLNSLEWLKLDNNKLTSIKGSKILPDNLHGIDLHHNPWSCDCRLLDVRAWLVTYNVPHTIEPTCSTPLRLKGTLIRNVAVNDLACLPDINPTTLYLEIAEGKNVSLLCRVSAIPEAKVSWWFQGTILQNDSIIAPGLHLYYYVEEGSFEKTSELFIFNTNAEDNGTFVCVAENQAGRTHSNYTIRIILKEEPIMGLAVFPYEYVVTVSAAVSVIAVVVVICIALCLVQCRRQRRRRRKKDRSKVAALQAQQRADKVPVPRAPESEAAITRLGPVQSSGAQRAQEMMVYSTGAGVLSVPGPLPFPKPPPPLGVSFQEQNPDLINDTGSKEWRQEGGADEKEAWASSTLPRDLFPKHLTADVHLSPGKFIGPDGYPIDFGLPKLAHHYPVAPPLVLPPAPFYRTLPHKPRNSAANPAARFCREAEFLTYEQYGDVRYTAEGYPCFPCDVSPPAPYRSGVAAQTTEQGKQQERSQQAPQQQQQQQPLPQQQPLSAESPDEGYEGDPTDI</sequence>
<dbReference type="InterPro" id="IPR036179">
    <property type="entry name" value="Ig-like_dom_sf"/>
</dbReference>
<dbReference type="Proteomes" id="UP001558652">
    <property type="component" value="Unassembled WGS sequence"/>
</dbReference>
<feature type="region of interest" description="Disordered" evidence="5">
    <location>
        <begin position="621"/>
        <end position="673"/>
    </location>
</feature>
<dbReference type="EMBL" id="JBFDAA010000002">
    <property type="protein sequence ID" value="KAL1139948.1"/>
    <property type="molecule type" value="Genomic_DNA"/>
</dbReference>
<evidence type="ECO:0000313" key="9">
    <source>
        <dbReference type="EMBL" id="KAL1139948.1"/>
    </source>
</evidence>
<dbReference type="InterPro" id="IPR003599">
    <property type="entry name" value="Ig_sub"/>
</dbReference>
<feature type="compositionally biased region" description="Acidic residues" evidence="5">
    <location>
        <begin position="661"/>
        <end position="673"/>
    </location>
</feature>
<evidence type="ECO:0000256" key="6">
    <source>
        <dbReference type="SAM" id="Phobius"/>
    </source>
</evidence>
<dbReference type="SUPFAM" id="SSF52058">
    <property type="entry name" value="L domain-like"/>
    <property type="match status" value="1"/>
</dbReference>
<evidence type="ECO:0000256" key="5">
    <source>
        <dbReference type="SAM" id="MobiDB-lite"/>
    </source>
</evidence>
<keyword evidence="6" id="KW-0472">Membrane</keyword>
<organism evidence="9 10">
    <name type="scientific">Ranatra chinensis</name>
    <dbReference type="NCBI Taxonomy" id="642074"/>
    <lineage>
        <taxon>Eukaryota</taxon>
        <taxon>Metazoa</taxon>
        <taxon>Ecdysozoa</taxon>
        <taxon>Arthropoda</taxon>
        <taxon>Hexapoda</taxon>
        <taxon>Insecta</taxon>
        <taxon>Pterygota</taxon>
        <taxon>Neoptera</taxon>
        <taxon>Paraneoptera</taxon>
        <taxon>Hemiptera</taxon>
        <taxon>Heteroptera</taxon>
        <taxon>Panheteroptera</taxon>
        <taxon>Nepomorpha</taxon>
        <taxon>Nepidae</taxon>
        <taxon>Ranatrinae</taxon>
        <taxon>Ranatra</taxon>
    </lineage>
</organism>
<dbReference type="GO" id="GO:0071944">
    <property type="term" value="C:cell periphery"/>
    <property type="evidence" value="ECO:0007669"/>
    <property type="project" value="UniProtKB-ARBA"/>
</dbReference>
<dbReference type="PANTHER" id="PTHR24366">
    <property type="entry name" value="IG(IMMUNOGLOBULIN) AND LRR(LEUCINE RICH REPEAT) DOMAINS"/>
    <property type="match status" value="1"/>
</dbReference>
<proteinExistence type="predicted"/>
<protein>
    <recommendedName>
        <fullName evidence="8">Ig-like domain-containing protein</fullName>
    </recommendedName>
</protein>
<dbReference type="Pfam" id="PF13855">
    <property type="entry name" value="LRR_8"/>
    <property type="match status" value="2"/>
</dbReference>
<keyword evidence="6" id="KW-1133">Transmembrane helix</keyword>
<keyword evidence="4" id="KW-1015">Disulfide bond</keyword>
<keyword evidence="6" id="KW-0812">Transmembrane</keyword>
<feature type="region of interest" description="Disordered" evidence="5">
    <location>
        <begin position="405"/>
        <end position="428"/>
    </location>
</feature>
<keyword evidence="10" id="KW-1185">Reference proteome</keyword>
<dbReference type="Gene3D" id="3.80.10.10">
    <property type="entry name" value="Ribonuclease Inhibitor"/>
    <property type="match status" value="2"/>
</dbReference>
<feature type="chain" id="PRO_5044846728" description="Ig-like domain-containing protein" evidence="7">
    <location>
        <begin position="17"/>
        <end position="673"/>
    </location>
</feature>
<evidence type="ECO:0000256" key="1">
    <source>
        <dbReference type="ARBA" id="ARBA00022614"/>
    </source>
</evidence>
<name>A0ABD0ZCD9_9HEMI</name>
<dbReference type="InterPro" id="IPR001611">
    <property type="entry name" value="Leu-rich_rpt"/>
</dbReference>
<keyword evidence="1" id="KW-0433">Leucine-rich repeat</keyword>
<dbReference type="InterPro" id="IPR003591">
    <property type="entry name" value="Leu-rich_rpt_typical-subtyp"/>
</dbReference>
<evidence type="ECO:0000256" key="7">
    <source>
        <dbReference type="SAM" id="SignalP"/>
    </source>
</evidence>
<dbReference type="AlphaFoldDB" id="A0ABD0ZCD9"/>
<evidence type="ECO:0000256" key="4">
    <source>
        <dbReference type="ARBA" id="ARBA00023157"/>
    </source>
</evidence>
<evidence type="ECO:0000259" key="8">
    <source>
        <dbReference type="PROSITE" id="PS50835"/>
    </source>
</evidence>
<dbReference type="SMART" id="SM00409">
    <property type="entry name" value="IG"/>
    <property type="match status" value="1"/>
</dbReference>
<keyword evidence="2 7" id="KW-0732">Signal</keyword>
<evidence type="ECO:0000256" key="3">
    <source>
        <dbReference type="ARBA" id="ARBA00022737"/>
    </source>
</evidence>
<dbReference type="InterPro" id="IPR013783">
    <property type="entry name" value="Ig-like_fold"/>
</dbReference>
<dbReference type="FunFam" id="3.80.10.10:FF:000082">
    <property type="entry name" value="Leucine-rich repeat-containing 24"/>
    <property type="match status" value="1"/>
</dbReference>
<dbReference type="PANTHER" id="PTHR24366:SF151">
    <property type="entry name" value="KEKKON 2"/>
    <property type="match status" value="1"/>
</dbReference>
<gene>
    <name evidence="9" type="ORF">AAG570_006925</name>
</gene>
<reference evidence="9 10" key="1">
    <citation type="submission" date="2024-07" db="EMBL/GenBank/DDBJ databases">
        <title>Chromosome-level genome assembly of the water stick insect Ranatra chinensis (Heteroptera: Nepidae).</title>
        <authorList>
            <person name="Liu X."/>
        </authorList>
    </citation>
    <scope>NUCLEOTIDE SEQUENCE [LARGE SCALE GENOMIC DNA]</scope>
    <source>
        <strain evidence="9">Cailab_2021Rc</strain>
        <tissue evidence="9">Muscle</tissue>
    </source>
</reference>
<evidence type="ECO:0000256" key="2">
    <source>
        <dbReference type="ARBA" id="ARBA00022729"/>
    </source>
</evidence>
<dbReference type="Gene3D" id="2.60.40.10">
    <property type="entry name" value="Immunoglobulins"/>
    <property type="match status" value="1"/>
</dbReference>
<feature type="signal peptide" evidence="7">
    <location>
        <begin position="1"/>
        <end position="16"/>
    </location>
</feature>
<dbReference type="InterPro" id="IPR000483">
    <property type="entry name" value="Cys-rich_flank_reg_C"/>
</dbReference>
<dbReference type="InterPro" id="IPR032675">
    <property type="entry name" value="LRR_dom_sf"/>
</dbReference>
<dbReference type="SMART" id="SM00082">
    <property type="entry name" value="LRRCT"/>
    <property type="match status" value="1"/>
</dbReference>
<dbReference type="PROSITE" id="PS51450">
    <property type="entry name" value="LRR"/>
    <property type="match status" value="3"/>
</dbReference>
<accession>A0ABD0ZCD9</accession>
<dbReference type="SMART" id="SM00369">
    <property type="entry name" value="LRR_TYP"/>
    <property type="match status" value="5"/>
</dbReference>